<keyword evidence="2" id="KW-0328">Glycosyltransferase</keyword>
<keyword evidence="3" id="KW-1185">Reference proteome</keyword>
<dbReference type="EMBL" id="JALKCH010000006">
    <property type="protein sequence ID" value="MCK0197272.1"/>
    <property type="molecule type" value="Genomic_DNA"/>
</dbReference>
<name>A0ABT0DBE1_9HYPH</name>
<evidence type="ECO:0000259" key="1">
    <source>
        <dbReference type="Pfam" id="PF00534"/>
    </source>
</evidence>
<dbReference type="SUPFAM" id="SSF53756">
    <property type="entry name" value="UDP-Glycosyltransferase/glycogen phosphorylase"/>
    <property type="match status" value="1"/>
</dbReference>
<feature type="domain" description="Glycosyl transferase family 1" evidence="1">
    <location>
        <begin position="200"/>
        <end position="337"/>
    </location>
</feature>
<reference evidence="2 3" key="1">
    <citation type="submission" date="2022-04" db="EMBL/GenBank/DDBJ databases">
        <authorList>
            <person name="Grouzdev D.S."/>
            <person name="Pantiukh K.S."/>
            <person name="Krutkina M.S."/>
        </authorList>
    </citation>
    <scope>NUCLEOTIDE SEQUENCE [LARGE SCALE GENOMIC DNA]</scope>
    <source>
        <strain evidence="2 3">6x-1</strain>
    </source>
</reference>
<comment type="caution">
    <text evidence="2">The sequence shown here is derived from an EMBL/GenBank/DDBJ whole genome shotgun (WGS) entry which is preliminary data.</text>
</comment>
<dbReference type="Proteomes" id="UP001203284">
    <property type="component" value="Unassembled WGS sequence"/>
</dbReference>
<dbReference type="GO" id="GO:0016757">
    <property type="term" value="F:glycosyltransferase activity"/>
    <property type="evidence" value="ECO:0007669"/>
    <property type="project" value="UniProtKB-KW"/>
</dbReference>
<dbReference type="EC" id="2.4.-.-" evidence="2"/>
<evidence type="ECO:0000313" key="3">
    <source>
        <dbReference type="Proteomes" id="UP001203284"/>
    </source>
</evidence>
<dbReference type="PANTHER" id="PTHR45947:SF3">
    <property type="entry name" value="SULFOQUINOVOSYL TRANSFERASE SQD2"/>
    <property type="match status" value="1"/>
</dbReference>
<evidence type="ECO:0000313" key="2">
    <source>
        <dbReference type="EMBL" id="MCK0197272.1"/>
    </source>
</evidence>
<keyword evidence="2" id="KW-0808">Transferase</keyword>
<gene>
    <name evidence="2" type="ORF">MWN34_10140</name>
</gene>
<organism evidence="2 3">
    <name type="scientific">Ancylobacter crimeensis</name>
    <dbReference type="NCBI Taxonomy" id="2579147"/>
    <lineage>
        <taxon>Bacteria</taxon>
        <taxon>Pseudomonadati</taxon>
        <taxon>Pseudomonadota</taxon>
        <taxon>Alphaproteobacteria</taxon>
        <taxon>Hyphomicrobiales</taxon>
        <taxon>Xanthobacteraceae</taxon>
        <taxon>Ancylobacter</taxon>
    </lineage>
</organism>
<sequence>MGSIALVHDWCPSFRGGERVLAELCKITGSTDVYTLFDFLTADVKEDFFPGVSFHTSAADRLPLIEKYYRSLFFLCPFLIEQFDVTQHDAVISSSAAFARGVLTRPDQPHLCYVHSPVRYAWDEQFSYLSEGRLGYGPKGLLFRHMLHNLRIWDTRTAHGPDVMLANSCYVRDRIRRIYGRDAEVVHPPVPIDPSGSEYIATKDDYYVTASFLAPYKRTDLVIRAFNEMPTRRLVVVGDGQQARSLRSLATGSNIEFTSYLPRPDYVSTVGHARALVFAGCEDFGIAMAEAQAYGTPVIAFGRGGARDIVRPLGSSTEPTGLLFRQQTVESIKDAIGCFEVNESDISPDACWLNATRFSPERFRVQIEQAMERAVAMRNSV</sequence>
<dbReference type="InterPro" id="IPR001296">
    <property type="entry name" value="Glyco_trans_1"/>
</dbReference>
<dbReference type="Pfam" id="PF00534">
    <property type="entry name" value="Glycos_transf_1"/>
    <property type="match status" value="1"/>
</dbReference>
<accession>A0ABT0DBE1</accession>
<dbReference type="PANTHER" id="PTHR45947">
    <property type="entry name" value="SULFOQUINOVOSYL TRANSFERASE SQD2"/>
    <property type="match status" value="1"/>
</dbReference>
<protein>
    <submittedName>
        <fullName evidence="2">Glycosyltransferase</fullName>
        <ecNumber evidence="2">2.4.-.-</ecNumber>
    </submittedName>
</protein>
<dbReference type="Gene3D" id="3.40.50.2000">
    <property type="entry name" value="Glycogen Phosphorylase B"/>
    <property type="match status" value="2"/>
</dbReference>
<dbReference type="InterPro" id="IPR050194">
    <property type="entry name" value="Glycosyltransferase_grp1"/>
</dbReference>
<proteinExistence type="predicted"/>